<evidence type="ECO:0000256" key="2">
    <source>
        <dbReference type="ARBA" id="ARBA00023002"/>
    </source>
</evidence>
<keyword evidence="2" id="KW-0560">Oxidoreductase</keyword>
<dbReference type="AlphaFoldDB" id="A0A8H4W299"/>
<dbReference type="Proteomes" id="UP000566819">
    <property type="component" value="Unassembled WGS sequence"/>
</dbReference>
<evidence type="ECO:0000256" key="1">
    <source>
        <dbReference type="ARBA" id="ARBA00007992"/>
    </source>
</evidence>
<comment type="similarity">
    <text evidence="1">Belongs to the paxM FAD-dependent monooxygenase family.</text>
</comment>
<proteinExistence type="inferred from homology"/>
<comment type="caution">
    <text evidence="4">The sequence shown here is derived from an EMBL/GenBank/DDBJ whole genome shotgun (WGS) entry which is preliminary data.</text>
</comment>
<dbReference type="GO" id="GO:0004497">
    <property type="term" value="F:monooxygenase activity"/>
    <property type="evidence" value="ECO:0007669"/>
    <property type="project" value="UniProtKB-KW"/>
</dbReference>
<dbReference type="SUPFAM" id="SSF51905">
    <property type="entry name" value="FAD/NAD(P)-binding domain"/>
    <property type="match status" value="1"/>
</dbReference>
<keyword evidence="3" id="KW-0503">Monooxygenase</keyword>
<dbReference type="InterPro" id="IPR050493">
    <property type="entry name" value="FAD-dep_Monooxygenase_BioMet"/>
</dbReference>
<organism evidence="4 5">
    <name type="scientific">Cudoniella acicularis</name>
    <dbReference type="NCBI Taxonomy" id="354080"/>
    <lineage>
        <taxon>Eukaryota</taxon>
        <taxon>Fungi</taxon>
        <taxon>Dikarya</taxon>
        <taxon>Ascomycota</taxon>
        <taxon>Pezizomycotina</taxon>
        <taxon>Leotiomycetes</taxon>
        <taxon>Helotiales</taxon>
        <taxon>Tricladiaceae</taxon>
        <taxon>Cudoniella</taxon>
    </lineage>
</organism>
<gene>
    <name evidence="4" type="ORF">G7Y89_g9754</name>
</gene>
<dbReference type="OrthoDB" id="16820at2759"/>
<dbReference type="PANTHER" id="PTHR13789">
    <property type="entry name" value="MONOOXYGENASE"/>
    <property type="match status" value="1"/>
</dbReference>
<dbReference type="Gene3D" id="3.50.50.60">
    <property type="entry name" value="FAD/NAD(P)-binding domain"/>
    <property type="match status" value="1"/>
</dbReference>
<evidence type="ECO:0000313" key="5">
    <source>
        <dbReference type="Proteomes" id="UP000566819"/>
    </source>
</evidence>
<dbReference type="InterPro" id="IPR036188">
    <property type="entry name" value="FAD/NAD-bd_sf"/>
</dbReference>
<evidence type="ECO:0000256" key="3">
    <source>
        <dbReference type="ARBA" id="ARBA00023033"/>
    </source>
</evidence>
<protein>
    <submittedName>
        <fullName evidence="4">Uncharacterized protein</fullName>
    </submittedName>
</protein>
<dbReference type="EMBL" id="JAAMPI010000819">
    <property type="protein sequence ID" value="KAF4628394.1"/>
    <property type="molecule type" value="Genomic_DNA"/>
</dbReference>
<accession>A0A8H4W299</accession>
<sequence length="214" mass="23133">MAPKLNIIVIGAGIAGLSTAISLQRNVKQSTEDMPMAKRWAISRSGLVKILAQAAEDRGVKIVFDSEVDEIDSEKPPVHLKNGKTMGADLIVGADVICSVCRTLLCGSVINGDKSGMTTYNVGVPRSLVDANLDLLIFTNTVNFWLGCNKFVGAINMRDNKDNLGVSFGVREETETEGDCFVLGDTEGIKKLFANFDPILHRLLDLSDPESSFI</sequence>
<keyword evidence="5" id="KW-1185">Reference proteome</keyword>
<name>A0A8H4W299_9HELO</name>
<evidence type="ECO:0000313" key="4">
    <source>
        <dbReference type="EMBL" id="KAF4628394.1"/>
    </source>
</evidence>
<reference evidence="4 5" key="1">
    <citation type="submission" date="2020-03" db="EMBL/GenBank/DDBJ databases">
        <title>Draft Genome Sequence of Cudoniella acicularis.</title>
        <authorList>
            <person name="Buettner E."/>
            <person name="Kellner H."/>
        </authorList>
    </citation>
    <scope>NUCLEOTIDE SEQUENCE [LARGE SCALE GENOMIC DNA]</scope>
    <source>
        <strain evidence="4 5">DSM 108380</strain>
    </source>
</reference>
<dbReference type="PANTHER" id="PTHR13789:SF147">
    <property type="entry name" value="PUTATIVE (AFU_ORTHOLOGUE AFUA_2G01950)-RELATED"/>
    <property type="match status" value="1"/>
</dbReference>